<proteinExistence type="predicted"/>
<evidence type="ECO:0000313" key="1">
    <source>
        <dbReference type="EMBL" id="QHT37667.1"/>
    </source>
</evidence>
<sequence length="86" mass="10584">MNEKNKEINKVNKVKKKIIEYKKKKLKKRLKKLVIPQKVDKIFMDSNDERRYHDIHTLKNAELDIDVKNQESPRIKHYEKTYYIKL</sequence>
<name>A0A6C0F774_9ZZZZ</name>
<reference evidence="1" key="1">
    <citation type="journal article" date="2020" name="Nature">
        <title>Giant virus diversity and host interactions through global metagenomics.</title>
        <authorList>
            <person name="Schulz F."/>
            <person name="Roux S."/>
            <person name="Paez-Espino D."/>
            <person name="Jungbluth S."/>
            <person name="Walsh D.A."/>
            <person name="Denef V.J."/>
            <person name="McMahon K.D."/>
            <person name="Konstantinidis K.T."/>
            <person name="Eloe-Fadrosh E.A."/>
            <person name="Kyrpides N.C."/>
            <person name="Woyke T."/>
        </authorList>
    </citation>
    <scope>NUCLEOTIDE SEQUENCE</scope>
    <source>
        <strain evidence="1">GVMAG-S-ERX555997-44</strain>
    </source>
</reference>
<accession>A0A6C0F774</accession>
<organism evidence="1">
    <name type="scientific">viral metagenome</name>
    <dbReference type="NCBI Taxonomy" id="1070528"/>
    <lineage>
        <taxon>unclassified sequences</taxon>
        <taxon>metagenomes</taxon>
        <taxon>organismal metagenomes</taxon>
    </lineage>
</organism>
<dbReference type="EMBL" id="MN738804">
    <property type="protein sequence ID" value="QHT37667.1"/>
    <property type="molecule type" value="Genomic_DNA"/>
</dbReference>
<dbReference type="AlphaFoldDB" id="A0A6C0F774"/>
<protein>
    <submittedName>
        <fullName evidence="1">Uncharacterized protein</fullName>
    </submittedName>
</protein>